<dbReference type="Proteomes" id="UP000176603">
    <property type="component" value="Unassembled WGS sequence"/>
</dbReference>
<dbReference type="Pfam" id="PF09424">
    <property type="entry name" value="YqeY"/>
    <property type="match status" value="1"/>
</dbReference>
<sequence length="148" mass="16013">MILEQIDADLKTAMKQKNELELSTLRLVRSALKNKQIDLGHAPSDDETHAVLRTLVKQYQDALADFEKAGRADLASHQRSELGVLQKYLPAALPAADLERIVKDAIESIGATSIAETGKVMGVAMKTVAGRADGNAVREVVQRLLAPS</sequence>
<dbReference type="Gene3D" id="1.10.1510.10">
    <property type="entry name" value="Uncharacterised protein YqeY/AIM41 PF09424, N-terminal domain"/>
    <property type="match status" value="1"/>
</dbReference>
<dbReference type="SUPFAM" id="SSF89095">
    <property type="entry name" value="GatB/YqeY motif"/>
    <property type="match status" value="1"/>
</dbReference>
<dbReference type="Gene3D" id="1.10.10.410">
    <property type="match status" value="1"/>
</dbReference>
<evidence type="ECO:0000313" key="2">
    <source>
        <dbReference type="Proteomes" id="UP000176603"/>
    </source>
</evidence>
<dbReference type="AlphaFoldDB" id="A0A1F7UMI8"/>
<dbReference type="InterPro" id="IPR019004">
    <property type="entry name" value="YqeY/Aim41"/>
</dbReference>
<dbReference type="PANTHER" id="PTHR28055">
    <property type="entry name" value="ALTERED INHERITANCE OF MITOCHONDRIA PROTEIN 41, MITOCHONDRIAL"/>
    <property type="match status" value="1"/>
</dbReference>
<dbReference type="GO" id="GO:0016884">
    <property type="term" value="F:carbon-nitrogen ligase activity, with glutamine as amido-N-donor"/>
    <property type="evidence" value="ECO:0007669"/>
    <property type="project" value="InterPro"/>
</dbReference>
<dbReference type="InterPro" id="IPR023168">
    <property type="entry name" value="GatB_Yqey_C_2"/>
</dbReference>
<dbReference type="STRING" id="1802399.A3E39_01745"/>
<dbReference type="EMBL" id="MGEH01000021">
    <property type="protein sequence ID" value="OGL78907.1"/>
    <property type="molecule type" value="Genomic_DNA"/>
</dbReference>
<dbReference type="PANTHER" id="PTHR28055:SF1">
    <property type="entry name" value="ALTERED INHERITANCE OF MITOCHONDRIA PROTEIN 41, MITOCHONDRIAL"/>
    <property type="match status" value="1"/>
</dbReference>
<name>A0A1F7UMI8_9BACT</name>
<reference evidence="1 2" key="1">
    <citation type="journal article" date="2016" name="Nat. Commun.">
        <title>Thousands of microbial genomes shed light on interconnected biogeochemical processes in an aquifer system.</title>
        <authorList>
            <person name="Anantharaman K."/>
            <person name="Brown C.T."/>
            <person name="Hug L.A."/>
            <person name="Sharon I."/>
            <person name="Castelle C.J."/>
            <person name="Probst A.J."/>
            <person name="Thomas B.C."/>
            <person name="Singh A."/>
            <person name="Wilkins M.J."/>
            <person name="Karaoz U."/>
            <person name="Brodie E.L."/>
            <person name="Williams K.H."/>
            <person name="Hubbard S.S."/>
            <person name="Banfield J.F."/>
        </authorList>
    </citation>
    <scope>NUCLEOTIDE SEQUENCE [LARGE SCALE GENOMIC DNA]</scope>
</reference>
<gene>
    <name evidence="1" type="ORF">A3E39_01745</name>
</gene>
<comment type="caution">
    <text evidence="1">The sequence shown here is derived from an EMBL/GenBank/DDBJ whole genome shotgun (WGS) entry which is preliminary data.</text>
</comment>
<protein>
    <recommendedName>
        <fullName evidence="3">Glutamyl-tRNA amidotransferase</fullName>
    </recommendedName>
</protein>
<organism evidence="1 2">
    <name type="scientific">Candidatus Uhrbacteria bacterium RIFCSPHIGHO2_12_FULL_60_25</name>
    <dbReference type="NCBI Taxonomy" id="1802399"/>
    <lineage>
        <taxon>Bacteria</taxon>
        <taxon>Candidatus Uhriibacteriota</taxon>
    </lineage>
</organism>
<accession>A0A1F7UMI8</accession>
<dbReference type="InterPro" id="IPR042184">
    <property type="entry name" value="YqeY/Aim41_N"/>
</dbReference>
<evidence type="ECO:0000313" key="1">
    <source>
        <dbReference type="EMBL" id="OGL78907.1"/>
    </source>
</evidence>
<evidence type="ECO:0008006" key="3">
    <source>
        <dbReference type="Google" id="ProtNLM"/>
    </source>
</evidence>
<proteinExistence type="predicted"/>
<dbReference type="InterPro" id="IPR003789">
    <property type="entry name" value="Asn/Gln_tRNA_amidoTrase-B-like"/>
</dbReference>